<keyword evidence="6" id="KW-0805">Transcription regulation</keyword>
<dbReference type="KEGG" id="spu:100889528"/>
<dbReference type="PROSITE" id="PS50157">
    <property type="entry name" value="ZINC_FINGER_C2H2_2"/>
    <property type="match status" value="9"/>
</dbReference>
<dbReference type="AlphaFoldDB" id="A0A7M7SZF7"/>
<evidence type="ECO:0000256" key="6">
    <source>
        <dbReference type="ARBA" id="ARBA00023015"/>
    </source>
</evidence>
<evidence type="ECO:0000313" key="13">
    <source>
        <dbReference type="Proteomes" id="UP000007110"/>
    </source>
</evidence>
<feature type="region of interest" description="Disordered" evidence="10">
    <location>
        <begin position="133"/>
        <end position="175"/>
    </location>
</feature>
<dbReference type="Proteomes" id="UP000007110">
    <property type="component" value="Unassembled WGS sequence"/>
</dbReference>
<dbReference type="GO" id="GO:0005634">
    <property type="term" value="C:nucleus"/>
    <property type="evidence" value="ECO:0000318"/>
    <property type="project" value="GO_Central"/>
</dbReference>
<dbReference type="Pfam" id="PF21549">
    <property type="entry name" value="PRDM2_PR"/>
    <property type="match status" value="1"/>
</dbReference>
<feature type="domain" description="C2H2-type" evidence="11">
    <location>
        <begin position="585"/>
        <end position="612"/>
    </location>
</feature>
<dbReference type="InterPro" id="IPR036236">
    <property type="entry name" value="Znf_C2H2_sf"/>
</dbReference>
<dbReference type="GO" id="GO:0000977">
    <property type="term" value="F:RNA polymerase II transcription regulatory region sequence-specific DNA binding"/>
    <property type="evidence" value="ECO:0000318"/>
    <property type="project" value="GO_Central"/>
</dbReference>
<evidence type="ECO:0000256" key="5">
    <source>
        <dbReference type="ARBA" id="ARBA00022833"/>
    </source>
</evidence>
<feature type="domain" description="C2H2-type" evidence="11">
    <location>
        <begin position="644"/>
        <end position="671"/>
    </location>
</feature>
<dbReference type="CDD" id="cd19201">
    <property type="entry name" value="PR-SET_ZFPM"/>
    <property type="match status" value="1"/>
</dbReference>
<dbReference type="GO" id="GO:0008270">
    <property type="term" value="F:zinc ion binding"/>
    <property type="evidence" value="ECO:0007669"/>
    <property type="project" value="UniProtKB-KW"/>
</dbReference>
<feature type="domain" description="C2H2-type" evidence="11">
    <location>
        <begin position="613"/>
        <end position="641"/>
    </location>
</feature>
<dbReference type="InterPro" id="IPR000637">
    <property type="entry name" value="HMGI/Y_DNA-bd_CS"/>
</dbReference>
<dbReference type="Pfam" id="PF00096">
    <property type="entry name" value="zf-C2H2"/>
    <property type="match status" value="2"/>
</dbReference>
<dbReference type="SUPFAM" id="SSF57667">
    <property type="entry name" value="beta-beta-alpha zinc fingers"/>
    <property type="match status" value="4"/>
</dbReference>
<dbReference type="GO" id="GO:0006357">
    <property type="term" value="P:regulation of transcription by RNA polymerase II"/>
    <property type="evidence" value="ECO:0000318"/>
    <property type="project" value="GO_Central"/>
</dbReference>
<feature type="region of interest" description="Disordered" evidence="10">
    <location>
        <begin position="298"/>
        <end position="377"/>
    </location>
</feature>
<evidence type="ECO:0000259" key="11">
    <source>
        <dbReference type="PROSITE" id="PS50157"/>
    </source>
</evidence>
<organism evidence="12 13">
    <name type="scientific">Strongylocentrotus purpuratus</name>
    <name type="common">Purple sea urchin</name>
    <dbReference type="NCBI Taxonomy" id="7668"/>
    <lineage>
        <taxon>Eukaryota</taxon>
        <taxon>Metazoa</taxon>
        <taxon>Echinodermata</taxon>
        <taxon>Eleutherozoa</taxon>
        <taxon>Echinozoa</taxon>
        <taxon>Echinoidea</taxon>
        <taxon>Euechinoidea</taxon>
        <taxon>Echinacea</taxon>
        <taxon>Camarodonta</taxon>
        <taxon>Echinidea</taxon>
        <taxon>Strongylocentrotidae</taxon>
        <taxon>Strongylocentrotus</taxon>
    </lineage>
</organism>
<feature type="domain" description="C2H2-type" evidence="11">
    <location>
        <begin position="554"/>
        <end position="584"/>
    </location>
</feature>
<evidence type="ECO:0000256" key="7">
    <source>
        <dbReference type="ARBA" id="ARBA00023163"/>
    </source>
</evidence>
<dbReference type="Gene3D" id="3.30.160.60">
    <property type="entry name" value="Classic Zinc Finger"/>
    <property type="match status" value="6"/>
</dbReference>
<evidence type="ECO:0000256" key="8">
    <source>
        <dbReference type="ARBA" id="ARBA00023242"/>
    </source>
</evidence>
<dbReference type="InterPro" id="IPR050331">
    <property type="entry name" value="Zinc_finger"/>
</dbReference>
<dbReference type="InterPro" id="IPR017956">
    <property type="entry name" value="AT_hook_DNA-bd_motif"/>
</dbReference>
<feature type="compositionally biased region" description="Acidic residues" evidence="10">
    <location>
        <begin position="238"/>
        <end position="264"/>
    </location>
</feature>
<keyword evidence="13" id="KW-1185">Reference proteome</keyword>
<evidence type="ECO:0000256" key="2">
    <source>
        <dbReference type="ARBA" id="ARBA00022723"/>
    </source>
</evidence>
<dbReference type="FunFam" id="3.30.160.60:FF:000100">
    <property type="entry name" value="Zinc finger 45-like"/>
    <property type="match status" value="1"/>
</dbReference>
<feature type="compositionally biased region" description="Low complexity" evidence="10">
    <location>
        <begin position="305"/>
        <end position="314"/>
    </location>
</feature>
<dbReference type="RefSeq" id="XP_030842702.1">
    <property type="nucleotide sequence ID" value="XM_030986842.1"/>
</dbReference>
<dbReference type="GeneID" id="100889528"/>
<dbReference type="PANTHER" id="PTHR16515:SF49">
    <property type="entry name" value="GASTRULA ZINC FINGER PROTEIN XLCGF49.1-LIKE-RELATED"/>
    <property type="match status" value="1"/>
</dbReference>
<dbReference type="InParanoid" id="A0A7M7SZF7"/>
<name>A0A7M7SZF7_STRPU</name>
<proteinExistence type="predicted"/>
<dbReference type="FunFam" id="3.30.160.60:FF:004442">
    <property type="match status" value="1"/>
</dbReference>
<reference evidence="12" key="2">
    <citation type="submission" date="2021-01" db="UniProtKB">
        <authorList>
            <consortium name="EnsemblMetazoa"/>
        </authorList>
    </citation>
    <scope>IDENTIFICATION</scope>
</reference>
<dbReference type="SMART" id="SM00355">
    <property type="entry name" value="ZnF_C2H2"/>
    <property type="match status" value="12"/>
</dbReference>
<dbReference type="OrthoDB" id="3437960at2759"/>
<feature type="domain" description="C2H2-type" evidence="11">
    <location>
        <begin position="492"/>
        <end position="515"/>
    </location>
</feature>
<dbReference type="InterPro" id="IPR013087">
    <property type="entry name" value="Znf_C2H2_type"/>
</dbReference>
<evidence type="ECO:0000256" key="9">
    <source>
        <dbReference type="PROSITE-ProRule" id="PRU00042"/>
    </source>
</evidence>
<dbReference type="PRINTS" id="PR00929">
    <property type="entry name" value="ATHOOK"/>
</dbReference>
<dbReference type="InterPro" id="IPR001214">
    <property type="entry name" value="SET_dom"/>
</dbReference>
<dbReference type="PROSITE" id="PS00354">
    <property type="entry name" value="HMGI_Y"/>
    <property type="match status" value="1"/>
</dbReference>
<evidence type="ECO:0000256" key="4">
    <source>
        <dbReference type="ARBA" id="ARBA00022771"/>
    </source>
</evidence>
<feature type="domain" description="C2H2-type" evidence="11">
    <location>
        <begin position="457"/>
        <end position="485"/>
    </location>
</feature>
<keyword evidence="8" id="KW-0539">Nucleus</keyword>
<keyword evidence="7" id="KW-0804">Transcription</keyword>
<keyword evidence="2" id="KW-0479">Metal-binding</keyword>
<dbReference type="OMA" id="MAFRYLT"/>
<dbReference type="Pfam" id="PF13912">
    <property type="entry name" value="zf-C2H2_6"/>
    <property type="match status" value="2"/>
</dbReference>
<feature type="domain" description="C2H2-type" evidence="11">
    <location>
        <begin position="672"/>
        <end position="701"/>
    </location>
</feature>
<dbReference type="InterPro" id="IPR046341">
    <property type="entry name" value="SET_dom_sf"/>
</dbReference>
<dbReference type="Gene3D" id="2.170.270.10">
    <property type="entry name" value="SET domain"/>
    <property type="match status" value="1"/>
</dbReference>
<dbReference type="PROSITE" id="PS00028">
    <property type="entry name" value="ZINC_FINGER_C2H2_1"/>
    <property type="match status" value="10"/>
</dbReference>
<feature type="compositionally biased region" description="Basic residues" evidence="10">
    <location>
        <begin position="342"/>
        <end position="354"/>
    </location>
</feature>
<keyword evidence="4 9" id="KW-0863">Zinc-finger</keyword>
<dbReference type="PANTHER" id="PTHR16515">
    <property type="entry name" value="PR DOMAIN ZINC FINGER PROTEIN"/>
    <property type="match status" value="1"/>
</dbReference>
<evidence type="ECO:0000256" key="3">
    <source>
        <dbReference type="ARBA" id="ARBA00022737"/>
    </source>
</evidence>
<dbReference type="FunFam" id="3.30.160.60:FF:003503">
    <property type="entry name" value="Zinc finger protein, putative"/>
    <property type="match status" value="1"/>
</dbReference>
<sequence length="1048" mass="117197">MYTYIYICTFRARPHGKNNYVYNVKMASSDDASVKVYARQDLGQGHRYGPFKAKLSDIGPDEEVEMGQWKIFANDGKKCHQLESNDFSIPGWLRFVKTTTDKDEQTLTLIQQGKVYFFEVTIDVKKGMEHGLLGIKDEEPPPPPPPDPNKKKRGRPRKIKLSPEEQAEVDAENRRKLEEARAKKAQILLEQAADGSSSLTPGRSRKCVVCGQRFVNSVIFMKHRRACGVIKEVLGEKLDDEEDDEEEEEGDDAAEGETAEDSMDGIEMPEGTEMSSLAENLADGREEGEVSILDVAREGEEEGETLATLTDEATPQSTNEWLVPAPKRPRGRPRKDGQPPIPRKKRRGRKKRRRYNDDDDDFNARTVRQSSAPPPPECTATLFDPEKYPFTCETCNNHFPTQTWFELHCLQHEDSKLQYLICNKCDEAFRYLMTYNTHMTEVHAGMSKREQTMSEKFRCDVCKRAFRSPIHLERHIRKANNAEPPPKGPVQVKCKFCEKTFTMEQGLENHTMRAHPEFNRYQCTADDCLETFCTKEDRATHLEGIHGLDPCHIYKCPVTGCNKAYTTVASLNYHYALRHTLEKPFACEICGKTWVKIGRLREHMKTHSTEKNELCDECGRAFKTRPELKDHKLEAHTDTGKEKLMCRFCPASFSRRSSRSYHERKHRNETPYVCPKPGCNKRFVAVIDYKRHLIYHTGAKLYRCRYCSNCFTRSDYLKGHEKRHILRGEQIDAAPPIEETVTIKVPWPMERAVKIQGQNVVVSIEPDPTLADGDITAEALIALDNLQNVPVEITADETQVVHTTDAGDIVQQAAQQAMSNEMQAGTQYLQLADGTTFATNSASAAIQEAVAQAQAQAAGMQGEGTEQGNVLMGGATEITMEGATSEQAALVLQQLAAENAQVILHPSGQEGLSTMQATLQNENGETSMVVINLATQPDGSVHAISEEEAHQLALQAAANGGTLTTEDGSMIITTTAGGLQDSQGNQITLSASGGDEVVDTGQTVSMVMSDGTIHTEDGQEMMLVVQEEEETTSSENITNIQVEVMEQE</sequence>
<feature type="domain" description="C2H2-type" evidence="11">
    <location>
        <begin position="702"/>
        <end position="724"/>
    </location>
</feature>
<dbReference type="GO" id="GO:0000981">
    <property type="term" value="F:DNA-binding transcription factor activity, RNA polymerase II-specific"/>
    <property type="evidence" value="ECO:0000318"/>
    <property type="project" value="GO_Central"/>
</dbReference>
<keyword evidence="5" id="KW-0862">Zinc</keyword>
<feature type="compositionally biased region" description="Basic residues" evidence="10">
    <location>
        <begin position="150"/>
        <end position="160"/>
    </location>
</feature>
<accession>A0A7M7SZF7</accession>
<dbReference type="EnsemblMetazoa" id="XM_030986842">
    <property type="protein sequence ID" value="XP_030842702"/>
    <property type="gene ID" value="LOC100889528"/>
</dbReference>
<feature type="region of interest" description="Disordered" evidence="10">
    <location>
        <begin position="237"/>
        <end position="269"/>
    </location>
</feature>
<dbReference type="SMART" id="SM00384">
    <property type="entry name" value="AT_hook"/>
    <property type="match status" value="2"/>
</dbReference>
<keyword evidence="3" id="KW-0677">Repeat</keyword>
<evidence type="ECO:0000256" key="1">
    <source>
        <dbReference type="ARBA" id="ARBA00004123"/>
    </source>
</evidence>
<reference evidence="13" key="1">
    <citation type="submission" date="2015-02" db="EMBL/GenBank/DDBJ databases">
        <title>Genome sequencing for Strongylocentrotus purpuratus.</title>
        <authorList>
            <person name="Murali S."/>
            <person name="Liu Y."/>
            <person name="Vee V."/>
            <person name="English A."/>
            <person name="Wang M."/>
            <person name="Skinner E."/>
            <person name="Han Y."/>
            <person name="Muzny D.M."/>
            <person name="Worley K.C."/>
            <person name="Gibbs R.A."/>
        </authorList>
    </citation>
    <scope>NUCLEOTIDE SEQUENCE</scope>
</reference>
<comment type="subcellular location">
    <subcellularLocation>
        <location evidence="1">Nucleus</location>
    </subcellularLocation>
</comment>
<protein>
    <recommendedName>
        <fullName evidence="11">C2H2-type domain-containing protein</fullName>
    </recommendedName>
</protein>
<evidence type="ECO:0000313" key="12">
    <source>
        <dbReference type="EnsemblMetazoa" id="XP_030842702"/>
    </source>
</evidence>
<feature type="domain" description="C2H2-type" evidence="11">
    <location>
        <begin position="420"/>
        <end position="448"/>
    </location>
</feature>
<evidence type="ECO:0000256" key="10">
    <source>
        <dbReference type="SAM" id="MobiDB-lite"/>
    </source>
</evidence>